<dbReference type="GO" id="GO:0005886">
    <property type="term" value="C:plasma membrane"/>
    <property type="evidence" value="ECO:0007669"/>
    <property type="project" value="UniProtKB-SubCell"/>
</dbReference>
<evidence type="ECO:0000256" key="12">
    <source>
        <dbReference type="ARBA" id="ARBA00022989"/>
    </source>
</evidence>
<evidence type="ECO:0000256" key="13">
    <source>
        <dbReference type="ARBA" id="ARBA00023136"/>
    </source>
</evidence>
<comment type="similarity">
    <text evidence="4 19">Belongs to the CobS family.</text>
</comment>
<evidence type="ECO:0000256" key="17">
    <source>
        <dbReference type="ARBA" id="ARBA00048623"/>
    </source>
</evidence>
<dbReference type="InterPro" id="IPR003805">
    <property type="entry name" value="CobS"/>
</dbReference>
<name>A0A1T4KRP0_9FUSO</name>
<feature type="transmembrane region" description="Helical" evidence="19">
    <location>
        <begin position="107"/>
        <end position="127"/>
    </location>
</feature>
<comment type="catalytic activity">
    <reaction evidence="17 19">
        <text>alpha-ribazole + adenosylcob(III)inamide-GDP = adenosylcob(III)alamin + GMP + H(+)</text>
        <dbReference type="Rhea" id="RHEA:16049"/>
        <dbReference type="ChEBI" id="CHEBI:10329"/>
        <dbReference type="ChEBI" id="CHEBI:15378"/>
        <dbReference type="ChEBI" id="CHEBI:18408"/>
        <dbReference type="ChEBI" id="CHEBI:58115"/>
        <dbReference type="ChEBI" id="CHEBI:60487"/>
        <dbReference type="EC" id="2.7.8.26"/>
    </reaction>
</comment>
<dbReference type="Proteomes" id="UP000191153">
    <property type="component" value="Unassembled WGS sequence"/>
</dbReference>
<keyword evidence="7 19" id="KW-1003">Cell membrane</keyword>
<dbReference type="NCBIfam" id="TIGR00317">
    <property type="entry name" value="cobS"/>
    <property type="match status" value="1"/>
</dbReference>
<evidence type="ECO:0000256" key="5">
    <source>
        <dbReference type="ARBA" id="ARBA00013200"/>
    </source>
</evidence>
<dbReference type="AlphaFoldDB" id="A0A1T4KRP0"/>
<dbReference type="EMBL" id="FUWX01000005">
    <property type="protein sequence ID" value="SJZ45092.1"/>
    <property type="molecule type" value="Genomic_DNA"/>
</dbReference>
<dbReference type="EC" id="2.7.8.26" evidence="5 19"/>
<sequence length="258" mass="28342">MKGLVLLFKFMTRLPFPWEPKFDSESLGKSMKWFPVVGMILGLINYGIYTLLSGIIPSPVIMAIILVTMDVIMTGGLHLDGLADTFDGIFSYRSKQKMLEIMKDSRLGTNGGLVLVLYFIFKIALLVELSNDFGISQGAIMALIPVISRLNSVGNCTFAPYARGTGMGKTFVDHTKMPDFIISIVISVIYLYFLGIYFGMGLLPIMILPITIILGVYFAKLMTRKIGGITGDTLGAVLELTGVLGLFLIYIGCSLYMI</sequence>
<feature type="transmembrane region" description="Helical" evidence="19">
    <location>
        <begin position="205"/>
        <end position="222"/>
    </location>
</feature>
<evidence type="ECO:0000256" key="14">
    <source>
        <dbReference type="ARBA" id="ARBA00025228"/>
    </source>
</evidence>
<evidence type="ECO:0000256" key="3">
    <source>
        <dbReference type="ARBA" id="ARBA00004663"/>
    </source>
</evidence>
<dbReference type="Pfam" id="PF02654">
    <property type="entry name" value="CobS"/>
    <property type="match status" value="1"/>
</dbReference>
<dbReference type="GO" id="GO:0009236">
    <property type="term" value="P:cobalamin biosynthetic process"/>
    <property type="evidence" value="ECO:0007669"/>
    <property type="project" value="UniProtKB-UniRule"/>
</dbReference>
<evidence type="ECO:0000256" key="6">
    <source>
        <dbReference type="ARBA" id="ARBA00015850"/>
    </source>
</evidence>
<comment type="pathway">
    <text evidence="3 19">Cofactor biosynthesis; adenosylcobalamin biosynthesis; adenosylcobalamin from cob(II)yrinate a,c-diamide: step 7/7.</text>
</comment>
<evidence type="ECO:0000256" key="1">
    <source>
        <dbReference type="ARBA" id="ARBA00001946"/>
    </source>
</evidence>
<comment type="function">
    <text evidence="14 19">Joins adenosylcobinamide-GDP and alpha-ribazole to generate adenosylcobalamin (Ado-cobalamin). Also synthesizes adenosylcobalamin 5'-phosphate from adenosylcobinamide-GDP and alpha-ribazole 5'-phosphate.</text>
</comment>
<dbReference type="UniPathway" id="UPA00148">
    <property type="reaction ID" value="UER00238"/>
</dbReference>
<comment type="catalytic activity">
    <reaction evidence="18 19">
        <text>alpha-ribazole 5'-phosphate + adenosylcob(III)inamide-GDP = adenosylcob(III)alamin 5'-phosphate + GMP + H(+)</text>
        <dbReference type="Rhea" id="RHEA:23560"/>
        <dbReference type="ChEBI" id="CHEBI:15378"/>
        <dbReference type="ChEBI" id="CHEBI:57918"/>
        <dbReference type="ChEBI" id="CHEBI:58115"/>
        <dbReference type="ChEBI" id="CHEBI:60487"/>
        <dbReference type="ChEBI" id="CHEBI:60493"/>
        <dbReference type="EC" id="2.7.8.26"/>
    </reaction>
</comment>
<dbReference type="GO" id="GO:0008818">
    <property type="term" value="F:cobalamin 5'-phosphate synthase activity"/>
    <property type="evidence" value="ECO:0007669"/>
    <property type="project" value="UniProtKB-UniRule"/>
</dbReference>
<keyword evidence="11 19" id="KW-0460">Magnesium</keyword>
<comment type="cofactor">
    <cofactor evidence="1 19">
        <name>Mg(2+)</name>
        <dbReference type="ChEBI" id="CHEBI:18420"/>
    </cofactor>
</comment>
<keyword evidence="13 19" id="KW-0472">Membrane</keyword>
<evidence type="ECO:0000256" key="15">
    <source>
        <dbReference type="ARBA" id="ARBA00032605"/>
    </source>
</evidence>
<evidence type="ECO:0000256" key="16">
    <source>
        <dbReference type="ARBA" id="ARBA00032853"/>
    </source>
</evidence>
<evidence type="ECO:0000256" key="7">
    <source>
        <dbReference type="ARBA" id="ARBA00022475"/>
    </source>
</evidence>
<feature type="transmembrane region" description="Helical" evidence="19">
    <location>
        <begin position="33"/>
        <end position="55"/>
    </location>
</feature>
<dbReference type="RefSeq" id="WP_078693084.1">
    <property type="nucleotide sequence ID" value="NZ_FUWX01000005.1"/>
</dbReference>
<feature type="transmembrane region" description="Helical" evidence="19">
    <location>
        <begin position="234"/>
        <end position="257"/>
    </location>
</feature>
<keyword evidence="12 19" id="KW-1133">Transmembrane helix</keyword>
<evidence type="ECO:0000256" key="2">
    <source>
        <dbReference type="ARBA" id="ARBA00004651"/>
    </source>
</evidence>
<keyword evidence="9 19" id="KW-0808">Transferase</keyword>
<evidence type="ECO:0000313" key="21">
    <source>
        <dbReference type="Proteomes" id="UP000191153"/>
    </source>
</evidence>
<comment type="subcellular location">
    <subcellularLocation>
        <location evidence="2 19">Cell membrane</location>
        <topology evidence="2 19">Multi-pass membrane protein</topology>
    </subcellularLocation>
</comment>
<evidence type="ECO:0000256" key="19">
    <source>
        <dbReference type="HAMAP-Rule" id="MF_00719"/>
    </source>
</evidence>
<evidence type="ECO:0000256" key="11">
    <source>
        <dbReference type="ARBA" id="ARBA00022842"/>
    </source>
</evidence>
<dbReference type="PANTHER" id="PTHR34148:SF1">
    <property type="entry name" value="ADENOSYLCOBINAMIDE-GDP RIBAZOLETRANSFERASE"/>
    <property type="match status" value="1"/>
</dbReference>
<protein>
    <recommendedName>
        <fullName evidence="6 19">Adenosylcobinamide-GDP ribazoletransferase</fullName>
        <ecNumber evidence="5 19">2.7.8.26</ecNumber>
    </recommendedName>
    <alternativeName>
        <fullName evidence="16 19">Cobalamin synthase</fullName>
    </alternativeName>
    <alternativeName>
        <fullName evidence="15 19">Cobalamin-5'-phosphate synthase</fullName>
    </alternativeName>
</protein>
<dbReference type="GO" id="GO:0051073">
    <property type="term" value="F:adenosylcobinamide-GDP ribazoletransferase activity"/>
    <property type="evidence" value="ECO:0007669"/>
    <property type="project" value="UniProtKB-UniRule"/>
</dbReference>
<keyword evidence="21" id="KW-1185">Reference proteome</keyword>
<reference evidence="20 21" key="1">
    <citation type="submission" date="2017-02" db="EMBL/GenBank/DDBJ databases">
        <authorList>
            <person name="Peterson S.W."/>
        </authorList>
    </citation>
    <scope>NUCLEOTIDE SEQUENCE [LARGE SCALE GENOMIC DNA]</scope>
    <source>
        <strain evidence="20 21">ATCC 700028</strain>
    </source>
</reference>
<gene>
    <name evidence="19" type="primary">cobS</name>
    <name evidence="20" type="ORF">SAMN02745174_00557</name>
</gene>
<evidence type="ECO:0000313" key="20">
    <source>
        <dbReference type="EMBL" id="SJZ45092.1"/>
    </source>
</evidence>
<keyword evidence="8 19" id="KW-0169">Cobalamin biosynthesis</keyword>
<evidence type="ECO:0000256" key="8">
    <source>
        <dbReference type="ARBA" id="ARBA00022573"/>
    </source>
</evidence>
<accession>A0A1T4KRP0</accession>
<feature type="transmembrane region" description="Helical" evidence="19">
    <location>
        <begin position="61"/>
        <end position="86"/>
    </location>
</feature>
<dbReference type="PANTHER" id="PTHR34148">
    <property type="entry name" value="ADENOSYLCOBINAMIDE-GDP RIBAZOLETRANSFERASE"/>
    <property type="match status" value="1"/>
</dbReference>
<evidence type="ECO:0000256" key="10">
    <source>
        <dbReference type="ARBA" id="ARBA00022692"/>
    </source>
</evidence>
<evidence type="ECO:0000256" key="9">
    <source>
        <dbReference type="ARBA" id="ARBA00022679"/>
    </source>
</evidence>
<evidence type="ECO:0000256" key="4">
    <source>
        <dbReference type="ARBA" id="ARBA00010561"/>
    </source>
</evidence>
<dbReference type="OrthoDB" id="9794626at2"/>
<organism evidence="20 21">
    <name type="scientific">Cetobacterium ceti</name>
    <dbReference type="NCBI Taxonomy" id="180163"/>
    <lineage>
        <taxon>Bacteria</taxon>
        <taxon>Fusobacteriati</taxon>
        <taxon>Fusobacteriota</taxon>
        <taxon>Fusobacteriia</taxon>
        <taxon>Fusobacteriales</taxon>
        <taxon>Fusobacteriaceae</taxon>
        <taxon>Cetobacterium</taxon>
    </lineage>
</organism>
<proteinExistence type="inferred from homology"/>
<evidence type="ECO:0000256" key="18">
    <source>
        <dbReference type="ARBA" id="ARBA00049504"/>
    </source>
</evidence>
<dbReference type="STRING" id="180163.SAMN02745174_00557"/>
<keyword evidence="10 19" id="KW-0812">Transmembrane</keyword>
<feature type="transmembrane region" description="Helical" evidence="19">
    <location>
        <begin position="180"/>
        <end position="199"/>
    </location>
</feature>
<dbReference type="HAMAP" id="MF_00719">
    <property type="entry name" value="CobS"/>
    <property type="match status" value="1"/>
</dbReference>